<dbReference type="Gene3D" id="3.40.190.10">
    <property type="entry name" value="Periplasmic binding protein-like II"/>
    <property type="match status" value="1"/>
</dbReference>
<feature type="signal peptide" evidence="1">
    <location>
        <begin position="1"/>
        <end position="27"/>
    </location>
</feature>
<name>A0ABW0QSY9_9BACL</name>
<sequence length="435" mass="48438">MRIMKALTLFALVMALMFSVVVTSGSAAEKKIDMKGKTFTILTWVKEDVPSNKTKEGALRLARQKEVEKKYNVKVKWQVVPWGKSIEMLTNAGLAGEPVADIMLLDLYFSPAAIKQGLLRPVDDLFDFKDKKWPKDMTTYGKIYGKTYGFKDYINVGAGMYYNKTMFKKLGLPDPNQLYQSGKWDWKAFKDIAIKATKDTNGDGQIDQWGITNDAGILARLLVSSNGGNILTQKNGKYVYTGDDKKAMEALNYLNDLFNKSKVAAPNKGTDDWTGSQKLFSAGKAAMIAGDLWEAKERKEMTDDQGFVPFPKGPSSTSATYFNAVENFTMYYMPTNVKTPKESAKIWEELILWDRVDKNKKALFEDQGVASPQDVQNMIKATELGRPLFVPGMAGAAWYGAVQKEIAMKGTAPETALAKVKQTAIADIETTLNKK</sequence>
<dbReference type="PANTHER" id="PTHR43649:SF12">
    <property type="entry name" value="DIACETYLCHITOBIOSE BINDING PROTEIN DASA"/>
    <property type="match status" value="1"/>
</dbReference>
<dbReference type="EMBL" id="JBHSNC010000005">
    <property type="protein sequence ID" value="MFC5528096.1"/>
    <property type="molecule type" value="Genomic_DNA"/>
</dbReference>
<dbReference type="Pfam" id="PF01547">
    <property type="entry name" value="SBP_bac_1"/>
    <property type="match status" value="1"/>
</dbReference>
<reference evidence="3" key="1">
    <citation type="journal article" date="2019" name="Int. J. Syst. Evol. Microbiol.">
        <title>The Global Catalogue of Microorganisms (GCM) 10K type strain sequencing project: providing services to taxonomists for standard genome sequencing and annotation.</title>
        <authorList>
            <consortium name="The Broad Institute Genomics Platform"/>
            <consortium name="The Broad Institute Genome Sequencing Center for Infectious Disease"/>
            <person name="Wu L."/>
            <person name="Ma J."/>
        </authorList>
    </citation>
    <scope>NUCLEOTIDE SEQUENCE [LARGE SCALE GENOMIC DNA]</scope>
    <source>
        <strain evidence="3">CGMCC 1.18578</strain>
    </source>
</reference>
<evidence type="ECO:0000256" key="1">
    <source>
        <dbReference type="SAM" id="SignalP"/>
    </source>
</evidence>
<gene>
    <name evidence="2" type="ORF">ACFPQ4_01295</name>
</gene>
<keyword evidence="3" id="KW-1185">Reference proteome</keyword>
<dbReference type="PANTHER" id="PTHR43649">
    <property type="entry name" value="ARABINOSE-BINDING PROTEIN-RELATED"/>
    <property type="match status" value="1"/>
</dbReference>
<protein>
    <submittedName>
        <fullName evidence="2">ABC transporter substrate-binding protein</fullName>
    </submittedName>
</protein>
<organism evidence="2 3">
    <name type="scientific">Cohnella yongneupensis</name>
    <dbReference type="NCBI Taxonomy" id="425006"/>
    <lineage>
        <taxon>Bacteria</taxon>
        <taxon>Bacillati</taxon>
        <taxon>Bacillota</taxon>
        <taxon>Bacilli</taxon>
        <taxon>Bacillales</taxon>
        <taxon>Paenibacillaceae</taxon>
        <taxon>Cohnella</taxon>
    </lineage>
</organism>
<comment type="caution">
    <text evidence="2">The sequence shown here is derived from an EMBL/GenBank/DDBJ whole genome shotgun (WGS) entry which is preliminary data.</text>
</comment>
<dbReference type="Proteomes" id="UP001596108">
    <property type="component" value="Unassembled WGS sequence"/>
</dbReference>
<dbReference type="InterPro" id="IPR050490">
    <property type="entry name" value="Bact_solute-bd_prot1"/>
</dbReference>
<proteinExistence type="predicted"/>
<keyword evidence="1" id="KW-0732">Signal</keyword>
<dbReference type="InterPro" id="IPR006059">
    <property type="entry name" value="SBP"/>
</dbReference>
<dbReference type="SUPFAM" id="SSF53850">
    <property type="entry name" value="Periplasmic binding protein-like II"/>
    <property type="match status" value="1"/>
</dbReference>
<evidence type="ECO:0000313" key="2">
    <source>
        <dbReference type="EMBL" id="MFC5528096.1"/>
    </source>
</evidence>
<accession>A0ABW0QSY9</accession>
<dbReference type="RefSeq" id="WP_378109908.1">
    <property type="nucleotide sequence ID" value="NZ_JBHSNC010000005.1"/>
</dbReference>
<evidence type="ECO:0000313" key="3">
    <source>
        <dbReference type="Proteomes" id="UP001596108"/>
    </source>
</evidence>
<feature type="chain" id="PRO_5045653465" evidence="1">
    <location>
        <begin position="28"/>
        <end position="435"/>
    </location>
</feature>